<dbReference type="Pfam" id="PF00009">
    <property type="entry name" value="GTP_EFTU"/>
    <property type="match status" value="1"/>
</dbReference>
<dbReference type="Gene3D" id="3.40.50.10050">
    <property type="entry name" value="Translation initiation factor IF- 2, domain 3"/>
    <property type="match status" value="1"/>
</dbReference>
<dbReference type="GO" id="GO:0003743">
    <property type="term" value="F:translation initiation factor activity"/>
    <property type="evidence" value="ECO:0007669"/>
    <property type="project" value="UniProtKB-UniRule"/>
</dbReference>
<dbReference type="GO" id="GO:0005525">
    <property type="term" value="F:GTP binding"/>
    <property type="evidence" value="ECO:0007669"/>
    <property type="project" value="UniProtKB-KW"/>
</dbReference>
<evidence type="ECO:0000256" key="5">
    <source>
        <dbReference type="ARBA" id="ARBA00022917"/>
    </source>
</evidence>
<dbReference type="FunFam" id="2.40.30.10:FF:000008">
    <property type="entry name" value="Translation initiation factor IF-2"/>
    <property type="match status" value="1"/>
</dbReference>
<dbReference type="GO" id="GO:0003924">
    <property type="term" value="F:GTPase activity"/>
    <property type="evidence" value="ECO:0007669"/>
    <property type="project" value="UniProtKB-UniRule"/>
</dbReference>
<evidence type="ECO:0000256" key="1">
    <source>
        <dbReference type="ARBA" id="ARBA00007733"/>
    </source>
</evidence>
<comment type="similarity">
    <text evidence="1 8 9">Belongs to the TRAFAC class translation factor GTPase superfamily. Classic translation factor GTPase family. IF-2 subfamily.</text>
</comment>
<dbReference type="Pfam" id="PF11987">
    <property type="entry name" value="IF-2"/>
    <property type="match status" value="1"/>
</dbReference>
<accession>A0A1F5DML3</accession>
<dbReference type="Gene3D" id="2.40.30.10">
    <property type="entry name" value="Translation factors"/>
    <property type="match status" value="2"/>
</dbReference>
<dbReference type="FunFam" id="2.40.30.10:FF:000054">
    <property type="entry name" value="Translation initiation factor IF-2"/>
    <property type="match status" value="1"/>
</dbReference>
<evidence type="ECO:0000313" key="11">
    <source>
        <dbReference type="EMBL" id="OGD56383.1"/>
    </source>
</evidence>
<feature type="domain" description="Tr-type G" evidence="10">
    <location>
        <begin position="119"/>
        <end position="297"/>
    </location>
</feature>
<dbReference type="FunFam" id="3.40.50.300:FF:000019">
    <property type="entry name" value="Translation initiation factor IF-2"/>
    <property type="match status" value="1"/>
</dbReference>
<dbReference type="InterPro" id="IPR027417">
    <property type="entry name" value="P-loop_NTPase"/>
</dbReference>
<dbReference type="PANTHER" id="PTHR43381">
    <property type="entry name" value="TRANSLATION INITIATION FACTOR IF-2-RELATED"/>
    <property type="match status" value="1"/>
</dbReference>
<dbReference type="Pfam" id="PF04760">
    <property type="entry name" value="IF2_N"/>
    <property type="match status" value="1"/>
</dbReference>
<feature type="binding site" evidence="8">
    <location>
        <begin position="128"/>
        <end position="135"/>
    </location>
    <ligand>
        <name>GTP</name>
        <dbReference type="ChEBI" id="CHEBI:37565"/>
    </ligand>
</feature>
<dbReference type="InterPro" id="IPR015760">
    <property type="entry name" value="TIF_IF2"/>
</dbReference>
<evidence type="ECO:0000256" key="6">
    <source>
        <dbReference type="ARBA" id="ARBA00023134"/>
    </source>
</evidence>
<reference evidence="11 12" key="1">
    <citation type="journal article" date="2016" name="Nat. Commun.">
        <title>Thousands of microbial genomes shed light on interconnected biogeochemical processes in an aquifer system.</title>
        <authorList>
            <person name="Anantharaman K."/>
            <person name="Brown C.T."/>
            <person name="Hug L.A."/>
            <person name="Sharon I."/>
            <person name="Castelle C.J."/>
            <person name="Probst A.J."/>
            <person name="Thomas B.C."/>
            <person name="Singh A."/>
            <person name="Wilkins M.J."/>
            <person name="Karaoz U."/>
            <person name="Brodie E.L."/>
            <person name="Williams K.H."/>
            <person name="Hubbard S.S."/>
            <person name="Banfield J.F."/>
        </authorList>
    </citation>
    <scope>NUCLEOTIDE SEQUENCE [LARGE SCALE GENOMIC DNA]</scope>
</reference>
<dbReference type="NCBIfam" id="TIGR00487">
    <property type="entry name" value="IF-2"/>
    <property type="match status" value="1"/>
</dbReference>
<dbReference type="AlphaFoldDB" id="A0A1F5DML3"/>
<dbReference type="PROSITE" id="PS51722">
    <property type="entry name" value="G_TR_2"/>
    <property type="match status" value="1"/>
</dbReference>
<evidence type="ECO:0000256" key="7">
    <source>
        <dbReference type="ARBA" id="ARBA00025162"/>
    </source>
</evidence>
<dbReference type="PANTHER" id="PTHR43381:SF5">
    <property type="entry name" value="TR-TYPE G DOMAIN-CONTAINING PROTEIN"/>
    <property type="match status" value="1"/>
</dbReference>
<dbReference type="Proteomes" id="UP000178764">
    <property type="component" value="Unassembled WGS sequence"/>
</dbReference>
<dbReference type="InterPro" id="IPR023115">
    <property type="entry name" value="TIF_IF2_dom3"/>
</dbReference>
<evidence type="ECO:0000256" key="8">
    <source>
        <dbReference type="HAMAP-Rule" id="MF_00100"/>
    </source>
</evidence>
<dbReference type="NCBIfam" id="TIGR00231">
    <property type="entry name" value="small_GTP"/>
    <property type="match status" value="1"/>
</dbReference>
<dbReference type="InterPro" id="IPR036925">
    <property type="entry name" value="TIF_IF2_dom3_sf"/>
</dbReference>
<evidence type="ECO:0000256" key="9">
    <source>
        <dbReference type="RuleBase" id="RU000644"/>
    </source>
</evidence>
<organism evidence="11 12">
    <name type="scientific">Candidatus Berkelbacteria bacterium RBG_13_40_8</name>
    <dbReference type="NCBI Taxonomy" id="1797467"/>
    <lineage>
        <taxon>Bacteria</taxon>
        <taxon>Candidatus Berkelbacteria</taxon>
    </lineage>
</organism>
<dbReference type="SUPFAM" id="SSF50447">
    <property type="entry name" value="Translation proteins"/>
    <property type="match status" value="2"/>
</dbReference>
<keyword evidence="6 8" id="KW-0342">GTP-binding</keyword>
<comment type="caution">
    <text evidence="11">The sequence shown here is derived from an EMBL/GenBank/DDBJ whole genome shotgun (WGS) entry which is preliminary data.</text>
</comment>
<dbReference type="SUPFAM" id="SSF52156">
    <property type="entry name" value="Initiation factor IF2/eIF5b, domain 3"/>
    <property type="match status" value="1"/>
</dbReference>
<dbReference type="InterPro" id="IPR000178">
    <property type="entry name" value="TF_IF2_bacterial-like"/>
</dbReference>
<dbReference type="InterPro" id="IPR000795">
    <property type="entry name" value="T_Tr_GTP-bd_dom"/>
</dbReference>
<evidence type="ECO:0000256" key="4">
    <source>
        <dbReference type="ARBA" id="ARBA00022741"/>
    </source>
</evidence>
<dbReference type="GO" id="GO:0005829">
    <property type="term" value="C:cytosol"/>
    <property type="evidence" value="ECO:0007669"/>
    <property type="project" value="TreeGrafter"/>
</dbReference>
<sequence>MARKRVRKLSKKEARAEGKRVAFNAQKIENRKVEIAEKPSKIVEIPSVLAVREFAEALNLPVTDIISKLVQNGVMATINELIDFDTMSIIGDGLGFEIKEKSGKIQDTRKETAKKNLEPRPPVVTVMGHVDHGKTKLLDAIRSTDVVATESGGITQHIGAYQVNIRQKDKKTKKQKERAVTFLDTPGHEAFTAMRAHGANITDVVVLVVAANDGVKPQTIEALNHAKAAKVPIVVAINKIDLPDADVDKVKRQLADQGLNPEEWGGDTAMVAISAKQNQNIDALLEMILLVSDLRGLKADSSLAANGVVIESHMQAGMGPVATVLVQEGTLKINDPMVIGQTYGKVRIMENYLGKKITDAGPSTPVRIAGLQEVPNFGDRVLVVSSEKEAKDLTAVKTIKRKVLSITEFSQDIKEGKIKELKLILKADVAGSLEAIKKSLNDLETPEVKINVIHEGVGDISETDINMALASQALVIGFRVKADADVMNLARRENVKIQIYDIIYQLIDDLTAALSGLLAPEIVETELGRLSILAVFKVTKKEQIVGGRVTTGKIENGTEVRIVRDKDTIGEGKIVSLQQNKKDVSECAENFECGLKLETQTKIKVGDSLECYKKEERTRKLGQ</sequence>
<comment type="function">
    <text evidence="7 8 9">One of the essential components for the initiation of protein synthesis. Protects formylmethionyl-tRNA from spontaneous hydrolysis and promotes its binding to the 30S ribosomal subunits. Also involved in the hydrolysis of GTP during the formation of the 70S ribosomal complex.</text>
</comment>
<keyword evidence="3 8" id="KW-0396">Initiation factor</keyword>
<proteinExistence type="inferred from homology"/>
<dbReference type="HAMAP" id="MF_00100_B">
    <property type="entry name" value="IF_2_B"/>
    <property type="match status" value="1"/>
</dbReference>
<dbReference type="Gene3D" id="3.40.50.300">
    <property type="entry name" value="P-loop containing nucleotide triphosphate hydrolases"/>
    <property type="match status" value="1"/>
</dbReference>
<comment type="subcellular location">
    <subcellularLocation>
        <location evidence="8">Cytoplasm</location>
    </subcellularLocation>
</comment>
<dbReference type="InterPro" id="IPR005225">
    <property type="entry name" value="Small_GTP-bd"/>
</dbReference>
<evidence type="ECO:0000256" key="3">
    <source>
        <dbReference type="ARBA" id="ARBA00022540"/>
    </source>
</evidence>
<dbReference type="InterPro" id="IPR009000">
    <property type="entry name" value="Transl_B-barrel_sf"/>
</dbReference>
<dbReference type="CDD" id="cd01887">
    <property type="entry name" value="IF2_eIF5B"/>
    <property type="match status" value="1"/>
</dbReference>
<comment type="caution">
    <text evidence="8">Lacks conserved residue(s) required for the propagation of feature annotation.</text>
</comment>
<dbReference type="InterPro" id="IPR044145">
    <property type="entry name" value="IF2_II"/>
</dbReference>
<keyword evidence="8" id="KW-0963">Cytoplasm</keyword>
<evidence type="ECO:0000259" key="10">
    <source>
        <dbReference type="PROSITE" id="PS51722"/>
    </source>
</evidence>
<dbReference type="PRINTS" id="PR00315">
    <property type="entry name" value="ELONGATNFCT"/>
</dbReference>
<dbReference type="FunFam" id="3.40.50.10050:FF:000001">
    <property type="entry name" value="Translation initiation factor IF-2"/>
    <property type="match status" value="1"/>
</dbReference>
<keyword evidence="4 8" id="KW-0547">Nucleotide-binding</keyword>
<gene>
    <name evidence="8" type="primary">infB</name>
    <name evidence="11" type="ORF">A2V71_04520</name>
</gene>
<feature type="binding site" evidence="8">
    <location>
        <begin position="184"/>
        <end position="188"/>
    </location>
    <ligand>
        <name>GTP</name>
        <dbReference type="ChEBI" id="CHEBI:37565"/>
    </ligand>
</feature>
<evidence type="ECO:0000256" key="2">
    <source>
        <dbReference type="ARBA" id="ARBA00020675"/>
    </source>
</evidence>
<dbReference type="CDD" id="cd03702">
    <property type="entry name" value="IF2_mtIF2_II"/>
    <property type="match status" value="1"/>
</dbReference>
<dbReference type="SUPFAM" id="SSF52540">
    <property type="entry name" value="P-loop containing nucleoside triphosphate hydrolases"/>
    <property type="match status" value="1"/>
</dbReference>
<dbReference type="Pfam" id="PF22042">
    <property type="entry name" value="EF-G_D2"/>
    <property type="match status" value="1"/>
</dbReference>
<protein>
    <recommendedName>
        <fullName evidence="2 8">Translation initiation factor IF-2</fullName>
    </recommendedName>
</protein>
<keyword evidence="5 8" id="KW-0648">Protein biosynthesis</keyword>
<dbReference type="InterPro" id="IPR053905">
    <property type="entry name" value="EF-G-like_DII"/>
</dbReference>
<dbReference type="EMBL" id="MEZT01000021">
    <property type="protein sequence ID" value="OGD56383.1"/>
    <property type="molecule type" value="Genomic_DNA"/>
</dbReference>
<dbReference type="InterPro" id="IPR006847">
    <property type="entry name" value="IF2_N"/>
</dbReference>
<dbReference type="CDD" id="cd03692">
    <property type="entry name" value="mtIF2_IVc"/>
    <property type="match status" value="1"/>
</dbReference>
<feature type="binding site" evidence="8">
    <location>
        <begin position="238"/>
        <end position="241"/>
    </location>
    <ligand>
        <name>GTP</name>
        <dbReference type="ChEBI" id="CHEBI:37565"/>
    </ligand>
</feature>
<name>A0A1F5DML3_9BACT</name>
<evidence type="ECO:0000313" key="12">
    <source>
        <dbReference type="Proteomes" id="UP000178764"/>
    </source>
</evidence>